<dbReference type="PANTHER" id="PTHR23302">
    <property type="entry name" value="TRANSMEMBRANE CHANNEL-RELATED"/>
    <property type="match status" value="1"/>
</dbReference>
<dbReference type="Ensembl" id="ENSLLET00000040840.1">
    <property type="protein sequence ID" value="ENSLLEP00000039260.1"/>
    <property type="gene ID" value="ENSLLEG00000024949.1"/>
</dbReference>
<feature type="transmembrane region" description="Helical" evidence="6">
    <location>
        <begin position="441"/>
        <end position="461"/>
    </location>
</feature>
<protein>
    <recommendedName>
        <fullName evidence="6">Transmembrane channel-like protein</fullName>
    </recommendedName>
</protein>
<gene>
    <name evidence="9" type="primary">TMC7</name>
</gene>
<evidence type="ECO:0000256" key="5">
    <source>
        <dbReference type="ARBA" id="ARBA00023136"/>
    </source>
</evidence>
<evidence type="ECO:0000256" key="6">
    <source>
        <dbReference type="RuleBase" id="RU310713"/>
    </source>
</evidence>
<feature type="transmembrane region" description="Helical" evidence="6">
    <location>
        <begin position="166"/>
        <end position="191"/>
    </location>
</feature>
<evidence type="ECO:0000256" key="2">
    <source>
        <dbReference type="ARBA" id="ARBA00006510"/>
    </source>
</evidence>
<reference evidence="9" key="1">
    <citation type="submission" date="2025-08" db="UniProtKB">
        <authorList>
            <consortium name="Ensembl"/>
        </authorList>
    </citation>
    <scope>IDENTIFICATION</scope>
</reference>
<evidence type="ECO:0000313" key="10">
    <source>
        <dbReference type="Proteomes" id="UP000694569"/>
    </source>
</evidence>
<dbReference type="GO" id="GO:0008381">
    <property type="term" value="F:mechanosensitive monoatomic ion channel activity"/>
    <property type="evidence" value="ECO:0007669"/>
    <property type="project" value="TreeGrafter"/>
</dbReference>
<name>A0A8C5QLF9_9ANUR</name>
<evidence type="ECO:0000256" key="3">
    <source>
        <dbReference type="ARBA" id="ARBA00022692"/>
    </source>
</evidence>
<dbReference type="Pfam" id="PF07810">
    <property type="entry name" value="TMC"/>
    <property type="match status" value="1"/>
</dbReference>
<feature type="transmembrane region" description="Helical" evidence="6">
    <location>
        <begin position="260"/>
        <end position="282"/>
    </location>
</feature>
<reference evidence="9" key="2">
    <citation type="submission" date="2025-09" db="UniProtKB">
        <authorList>
            <consortium name="Ensembl"/>
        </authorList>
    </citation>
    <scope>IDENTIFICATION</scope>
</reference>
<feature type="transmembrane region" description="Helical" evidence="6">
    <location>
        <begin position="228"/>
        <end position="248"/>
    </location>
</feature>
<dbReference type="PANTHER" id="PTHR23302:SF42">
    <property type="entry name" value="TRANSMEMBRANE CHANNEL-LIKE PROTEIN 7"/>
    <property type="match status" value="1"/>
</dbReference>
<organism evidence="9 10">
    <name type="scientific">Leptobrachium leishanense</name>
    <name type="common">Leishan spiny toad</name>
    <dbReference type="NCBI Taxonomy" id="445787"/>
    <lineage>
        <taxon>Eukaryota</taxon>
        <taxon>Metazoa</taxon>
        <taxon>Chordata</taxon>
        <taxon>Craniata</taxon>
        <taxon>Vertebrata</taxon>
        <taxon>Euteleostomi</taxon>
        <taxon>Amphibia</taxon>
        <taxon>Batrachia</taxon>
        <taxon>Anura</taxon>
        <taxon>Pelobatoidea</taxon>
        <taxon>Megophryidae</taxon>
        <taxon>Leptobrachium</taxon>
    </lineage>
</organism>
<feature type="transmembrane region" description="Helical" evidence="6">
    <location>
        <begin position="598"/>
        <end position="622"/>
    </location>
</feature>
<dbReference type="GO" id="GO:0005886">
    <property type="term" value="C:plasma membrane"/>
    <property type="evidence" value="ECO:0007669"/>
    <property type="project" value="InterPro"/>
</dbReference>
<evidence type="ECO:0000256" key="1">
    <source>
        <dbReference type="ARBA" id="ARBA00004141"/>
    </source>
</evidence>
<feature type="region of interest" description="Disordered" evidence="7">
    <location>
        <begin position="52"/>
        <end position="83"/>
    </location>
</feature>
<feature type="transmembrane region" description="Helical" evidence="6">
    <location>
        <begin position="406"/>
        <end position="429"/>
    </location>
</feature>
<keyword evidence="3 6" id="KW-0812">Transmembrane</keyword>
<evidence type="ECO:0000256" key="4">
    <source>
        <dbReference type="ARBA" id="ARBA00022989"/>
    </source>
</evidence>
<feature type="transmembrane region" description="Helical" evidence="6">
    <location>
        <begin position="357"/>
        <end position="379"/>
    </location>
</feature>
<evidence type="ECO:0000256" key="7">
    <source>
        <dbReference type="SAM" id="MobiDB-lite"/>
    </source>
</evidence>
<comment type="subcellular location">
    <subcellularLocation>
        <location evidence="1 6">Membrane</location>
        <topology evidence="1 6">Multi-pass membrane protein</topology>
    </subcellularLocation>
</comment>
<sequence>MEPRRQEPVAHRLPGSLETEGDNDVFLPEGSAGPANQFLHELPSYQSLLRRKPSNYGSTERRRSNRRLTTSLSHEPSRVGSIHEKPNLPLRDYTLSIQEKRKIRDIQTSLASYTNGWSQWRESSRNHARKLRDELASIFSELKLWQSNINSIEGKFGTGIGSYFSFLRFLVLLNLVIFILMFCFTTLPLTISRQGIFNSSHITPAGIDAVCTTYSPGGQGLLYFYNNIIDLLSGTGFLELTYLFYGYYTIESITFYAFNYSLPLAYVLVTIAYLLLSILWIVKRAVEGFKRSLVHSEDRFQSYCNKIFTGWDFCITDVHYARLKHSILQHDLKTDLAEERIRQRKNKRTRGETIRIYSLRLFLNIIVVAVLGGCFYSVYLATAYSQEHSNSGGTQQTDAVNLLVEYLPSIVITIANFITPLIFQAIVRYEDYSPAFEIRFTLIRCVFVRLASIAVLLISLWSKITSCQNQTCSPCGYNHDLYPCWESRVGQEMYKLMIFDFLIIAAVTLFVEFPRKLIVTFCSCTPAKWWGQQEFEIPQNVLEIVYGQTICWIGTFYAPLLPAIATIKYFIIFYIKKLSLMENCRPSSRPFRASSSKFFFQVILLIGLVLACIPVGIGMAYIPASKACGPFMNFNISWEIIPTTVKTFPVGLQKFINVITSESFALPCFLLSWKAGTSFFSSDGWQKLRVSGYDSPRCFHSVYNPLNNRHLLLLKYWKGSRQLNQTRLWKKCGIMQSCLSINIFFVKVHHPNCCVQENLQRKPEGLFREA</sequence>
<keyword evidence="5 6" id="KW-0472">Membrane</keyword>
<dbReference type="OrthoDB" id="1936208at2759"/>
<dbReference type="InterPro" id="IPR012496">
    <property type="entry name" value="TMC_dom"/>
</dbReference>
<dbReference type="GeneTree" id="ENSGT01050000244894"/>
<feature type="compositionally biased region" description="Basic and acidic residues" evidence="7">
    <location>
        <begin position="1"/>
        <end position="10"/>
    </location>
</feature>
<evidence type="ECO:0000259" key="8">
    <source>
        <dbReference type="Pfam" id="PF07810"/>
    </source>
</evidence>
<dbReference type="InterPro" id="IPR038900">
    <property type="entry name" value="TMC"/>
</dbReference>
<proteinExistence type="inferred from homology"/>
<comment type="similarity">
    <text evidence="2 6">Belongs to the TMC family.</text>
</comment>
<evidence type="ECO:0000313" key="9">
    <source>
        <dbReference type="Ensembl" id="ENSLLEP00000039260.1"/>
    </source>
</evidence>
<feature type="transmembrane region" description="Helical" evidence="6">
    <location>
        <begin position="493"/>
        <end position="511"/>
    </location>
</feature>
<keyword evidence="4 6" id="KW-1133">Transmembrane helix</keyword>
<feature type="domain" description="TMC" evidence="8">
    <location>
        <begin position="484"/>
        <end position="594"/>
    </location>
</feature>
<keyword evidence="10" id="KW-1185">Reference proteome</keyword>
<accession>A0A8C5QLF9</accession>
<dbReference type="Proteomes" id="UP000694569">
    <property type="component" value="Unplaced"/>
</dbReference>
<dbReference type="AlphaFoldDB" id="A0A8C5QLF9"/>
<feature type="region of interest" description="Disordered" evidence="7">
    <location>
        <begin position="1"/>
        <end position="36"/>
    </location>
</feature>